<dbReference type="AlphaFoldDB" id="A0A345Z3X3"/>
<dbReference type="Proteomes" id="UP000254792">
    <property type="component" value="Chromosome"/>
</dbReference>
<dbReference type="RefSeq" id="WP_115558206.1">
    <property type="nucleotide sequence ID" value="NZ_CP031376.1"/>
</dbReference>
<name>A0A345Z3X3_9MOLU</name>
<gene>
    <name evidence="1" type="ORF">SALLE_v1c06300</name>
</gene>
<accession>A0A345Z3X3</accession>
<sequence length="201" mass="24209">MNFLDHFQKIVENYTQKIIKISYNKYKIRWPYEDYFKITSLANMITFLEKDLDYKFGNLLSDEIESKIISLRKLVKSNYDFAVKIITELPNQEDQFKQYKEYLIVTYSKVKNFVNLTLIKWIFHNIIHEEIYVNGQYIDVDKYYEVGFHKLINDFLLQQIKLIKVIIKLSPEDSELQEILLQKNSEIISNNNTIKLLKETK</sequence>
<evidence type="ECO:0000313" key="2">
    <source>
        <dbReference type="Proteomes" id="UP000254792"/>
    </source>
</evidence>
<dbReference type="EMBL" id="CP031376">
    <property type="protein sequence ID" value="AXK51302.1"/>
    <property type="molecule type" value="Genomic_DNA"/>
</dbReference>
<dbReference type="OrthoDB" id="389497at2"/>
<evidence type="ECO:0000313" key="1">
    <source>
        <dbReference type="EMBL" id="AXK51302.1"/>
    </source>
</evidence>
<proteinExistence type="predicted"/>
<reference evidence="1 2" key="1">
    <citation type="submission" date="2018-07" db="EMBL/GenBank/DDBJ databases">
        <title>Complete genome sequence of Spiroplasma alleghenense PLHS-1 (ATCC 51752).</title>
        <authorList>
            <person name="Chou L."/>
            <person name="Lee T.-Y."/>
            <person name="Tsai Y.-M."/>
            <person name="Kuo C.-H."/>
        </authorList>
    </citation>
    <scope>NUCLEOTIDE SEQUENCE [LARGE SCALE GENOMIC DNA]</scope>
    <source>
        <strain evidence="1 2">PLHS-1</strain>
    </source>
</reference>
<keyword evidence="2" id="KW-1185">Reference proteome</keyword>
<dbReference type="KEGG" id="salx:SALLE_v1c06300"/>
<protein>
    <submittedName>
        <fullName evidence="1">Uncharacterized protein</fullName>
    </submittedName>
</protein>
<organism evidence="1 2">
    <name type="scientific">Spiroplasma alleghenense</name>
    <dbReference type="NCBI Taxonomy" id="216931"/>
    <lineage>
        <taxon>Bacteria</taxon>
        <taxon>Bacillati</taxon>
        <taxon>Mycoplasmatota</taxon>
        <taxon>Mollicutes</taxon>
        <taxon>Entomoplasmatales</taxon>
        <taxon>Spiroplasmataceae</taxon>
        <taxon>Spiroplasma</taxon>
    </lineage>
</organism>